<reference evidence="1" key="1">
    <citation type="submission" date="2021-05" db="EMBL/GenBank/DDBJ databases">
        <authorList>
            <person name="Pan Q."/>
            <person name="Jouanno E."/>
            <person name="Zahm M."/>
            <person name="Klopp C."/>
            <person name="Cabau C."/>
            <person name="Louis A."/>
            <person name="Berthelot C."/>
            <person name="Parey E."/>
            <person name="Roest Crollius H."/>
            <person name="Montfort J."/>
            <person name="Robinson-Rechavi M."/>
            <person name="Bouchez O."/>
            <person name="Lampietro C."/>
            <person name="Lopez Roques C."/>
            <person name="Donnadieu C."/>
            <person name="Postlethwait J."/>
            <person name="Bobe J."/>
            <person name="Dillon D."/>
            <person name="Chandos A."/>
            <person name="von Hippel F."/>
            <person name="Guiguen Y."/>
        </authorList>
    </citation>
    <scope>NUCLEOTIDE SEQUENCE</scope>
    <source>
        <strain evidence="1">YG-Jan2019</strain>
    </source>
</reference>
<organism evidence="1 2">
    <name type="scientific">Dallia pectoralis</name>
    <name type="common">Alaska blackfish</name>
    <dbReference type="NCBI Taxonomy" id="75939"/>
    <lineage>
        <taxon>Eukaryota</taxon>
        <taxon>Metazoa</taxon>
        <taxon>Chordata</taxon>
        <taxon>Craniata</taxon>
        <taxon>Vertebrata</taxon>
        <taxon>Euteleostomi</taxon>
        <taxon>Actinopterygii</taxon>
        <taxon>Neopterygii</taxon>
        <taxon>Teleostei</taxon>
        <taxon>Protacanthopterygii</taxon>
        <taxon>Esociformes</taxon>
        <taxon>Umbridae</taxon>
        <taxon>Dallia</taxon>
    </lineage>
</organism>
<dbReference type="Proteomes" id="UP001157502">
    <property type="component" value="Chromosome 14"/>
</dbReference>
<comment type="caution">
    <text evidence="1">The sequence shown here is derived from an EMBL/GenBank/DDBJ whole genome shotgun (WGS) entry which is preliminary data.</text>
</comment>
<gene>
    <name evidence="1" type="ORF">DPEC_G00173400</name>
</gene>
<dbReference type="EMBL" id="CM055741">
    <property type="protein sequence ID" value="KAJ8001821.1"/>
    <property type="molecule type" value="Genomic_DNA"/>
</dbReference>
<name>A0ACC2GE87_DALPE</name>
<protein>
    <submittedName>
        <fullName evidence="1">Uncharacterized protein</fullName>
    </submittedName>
</protein>
<proteinExistence type="predicted"/>
<accession>A0ACC2GE87</accession>
<keyword evidence="2" id="KW-1185">Reference proteome</keyword>
<evidence type="ECO:0000313" key="2">
    <source>
        <dbReference type="Proteomes" id="UP001157502"/>
    </source>
</evidence>
<evidence type="ECO:0000313" key="1">
    <source>
        <dbReference type="EMBL" id="KAJ8001821.1"/>
    </source>
</evidence>
<sequence>MNNNNNSADLKIKKLLAYRVTAVAMITEHVYRNRMNAYTSLFRRSFRPPCTVSIQNSNRGVVSHEAGGPQIPARFAPVSANLCHYRCRCEWRDMTAPSRSGAERRVYTCQSRRLHVTRSLPPRLLDLTACRPVRLPARRSARPLAPRNVPSGCTRQSRACR</sequence>